<keyword evidence="4" id="KW-1185">Reference proteome</keyword>
<keyword evidence="1" id="KW-1133">Transmembrane helix</keyword>
<feature type="domain" description="Microcin J25-processing protein McjB C-terminal" evidence="2">
    <location>
        <begin position="58"/>
        <end position="144"/>
    </location>
</feature>
<keyword evidence="1" id="KW-0812">Transmembrane</keyword>
<dbReference type="NCBIfam" id="NF033537">
    <property type="entry name" value="lasso_biosyn_B2"/>
    <property type="match status" value="1"/>
</dbReference>
<dbReference type="RefSeq" id="WP_010852718.1">
    <property type="nucleotide sequence ID" value="NZ_AQHR01000021.1"/>
</dbReference>
<gene>
    <name evidence="3" type="ORF">ADIS_0569</name>
</gene>
<organism evidence="3 4">
    <name type="scientific">Lunatimonas lonarensis</name>
    <dbReference type="NCBI Taxonomy" id="1232681"/>
    <lineage>
        <taxon>Bacteria</taxon>
        <taxon>Pseudomonadati</taxon>
        <taxon>Bacteroidota</taxon>
        <taxon>Cytophagia</taxon>
        <taxon>Cytophagales</taxon>
        <taxon>Cyclobacteriaceae</taxon>
    </lineage>
</organism>
<dbReference type="Proteomes" id="UP000013909">
    <property type="component" value="Unassembled WGS sequence"/>
</dbReference>
<dbReference type="STRING" id="1232681.ADIS_0569"/>
<keyword evidence="1" id="KW-0472">Membrane</keyword>
<evidence type="ECO:0000313" key="3">
    <source>
        <dbReference type="EMBL" id="EON78976.1"/>
    </source>
</evidence>
<reference evidence="3 4" key="1">
    <citation type="submission" date="2013-02" db="EMBL/GenBank/DDBJ databases">
        <title>A novel strain isolated from Lonar lake, Maharashtra, India.</title>
        <authorList>
            <person name="Singh A."/>
        </authorList>
    </citation>
    <scope>NUCLEOTIDE SEQUENCE [LARGE SCALE GENOMIC DNA]</scope>
    <source>
        <strain evidence="3 4">AK24</strain>
    </source>
</reference>
<dbReference type="EMBL" id="AQHR01000021">
    <property type="protein sequence ID" value="EON78976.1"/>
    <property type="molecule type" value="Genomic_DNA"/>
</dbReference>
<proteinExistence type="predicted"/>
<dbReference type="Pfam" id="PF13471">
    <property type="entry name" value="Transglut_core3"/>
    <property type="match status" value="1"/>
</dbReference>
<dbReference type="InterPro" id="IPR032708">
    <property type="entry name" value="McjB_C"/>
</dbReference>
<dbReference type="OrthoDB" id="671090at2"/>
<evidence type="ECO:0000256" key="1">
    <source>
        <dbReference type="SAM" id="Phobius"/>
    </source>
</evidence>
<protein>
    <recommendedName>
        <fullName evidence="2">Microcin J25-processing protein McjB C-terminal domain-containing protein</fullName>
    </recommendedName>
</protein>
<comment type="caution">
    <text evidence="3">The sequence shown here is derived from an EMBL/GenBank/DDBJ whole genome shotgun (WGS) entry which is preliminary data.</text>
</comment>
<evidence type="ECO:0000259" key="2">
    <source>
        <dbReference type="Pfam" id="PF13471"/>
    </source>
</evidence>
<evidence type="ECO:0000313" key="4">
    <source>
        <dbReference type="Proteomes" id="UP000013909"/>
    </source>
</evidence>
<dbReference type="AlphaFoldDB" id="R7ZXU5"/>
<dbReference type="InterPro" id="IPR053521">
    <property type="entry name" value="McjB-like"/>
</dbReference>
<name>R7ZXU5_9BACT</name>
<accession>R7ZXU5</accession>
<sequence length="148" mass="17156">MRGILNKVRSFFRLNARRRSLFFQVVFLSLYRGVLVFFNSPLASSERMYQQDAVGLNGPISEDQMALIADIAAAVRLGVKYIPWLNVCRHQAWQAIKLLRRYKIPYSYHVGLKKIPTNGKREAHAWVIAGGYFISGRCRLDEYLEIKF</sequence>
<feature type="transmembrane region" description="Helical" evidence="1">
    <location>
        <begin position="21"/>
        <end position="38"/>
    </location>
</feature>